<dbReference type="RefSeq" id="WP_256538844.1">
    <property type="nucleotide sequence ID" value="NZ_JANHOH010000002.1"/>
</dbReference>
<evidence type="ECO:0000256" key="1">
    <source>
        <dbReference type="ARBA" id="ARBA00001933"/>
    </source>
</evidence>
<evidence type="ECO:0000256" key="2">
    <source>
        <dbReference type="ARBA" id="ARBA00009077"/>
    </source>
</evidence>
<keyword evidence="6" id="KW-0472">Membrane</keyword>
<feature type="transmembrane region" description="Helical" evidence="6">
    <location>
        <begin position="77"/>
        <end position="98"/>
    </location>
</feature>
<dbReference type="Gene3D" id="3.40.640.10">
    <property type="entry name" value="Type I PLP-dependent aspartate aminotransferase-like (Major domain)"/>
    <property type="match status" value="1"/>
</dbReference>
<dbReference type="Gene3D" id="3.90.1150.10">
    <property type="entry name" value="Aspartate Aminotransferase, domain 1"/>
    <property type="match status" value="1"/>
</dbReference>
<comment type="caution">
    <text evidence="7">The sequence shown here is derived from an EMBL/GenBank/DDBJ whole genome shotgun (WGS) entry which is preliminary data.</text>
</comment>
<evidence type="ECO:0000256" key="5">
    <source>
        <dbReference type="RuleBase" id="RU362118"/>
    </source>
</evidence>
<evidence type="ECO:0000313" key="8">
    <source>
        <dbReference type="Proteomes" id="UP001204376"/>
    </source>
</evidence>
<comment type="similarity">
    <text evidence="2 5">Belongs to the trans-sulfuration enzymes family.</text>
</comment>
<evidence type="ECO:0000256" key="4">
    <source>
        <dbReference type="ARBA" id="ARBA00022898"/>
    </source>
</evidence>
<keyword evidence="4 5" id="KW-0663">Pyridoxal phosphate</keyword>
<dbReference type="InterPro" id="IPR015421">
    <property type="entry name" value="PyrdxlP-dep_Trfase_major"/>
</dbReference>
<evidence type="ECO:0000313" key="7">
    <source>
        <dbReference type="EMBL" id="MCQ6958648.1"/>
    </source>
</evidence>
<dbReference type="InterPro" id="IPR015424">
    <property type="entry name" value="PyrdxlP-dep_Trfase"/>
</dbReference>
<evidence type="ECO:0000256" key="6">
    <source>
        <dbReference type="SAM" id="Phobius"/>
    </source>
</evidence>
<evidence type="ECO:0000256" key="3">
    <source>
        <dbReference type="ARBA" id="ARBA00022679"/>
    </source>
</evidence>
<name>A0ABT1T2F3_9SPHI</name>
<keyword evidence="6" id="KW-1133">Transmembrane helix</keyword>
<organism evidence="7 8">
    <name type="scientific">Mucilaginibacter aquariorum</name>
    <dbReference type="NCBI Taxonomy" id="2967225"/>
    <lineage>
        <taxon>Bacteria</taxon>
        <taxon>Pseudomonadati</taxon>
        <taxon>Bacteroidota</taxon>
        <taxon>Sphingobacteriia</taxon>
        <taxon>Sphingobacteriales</taxon>
        <taxon>Sphingobacteriaceae</taxon>
        <taxon>Mucilaginibacter</taxon>
    </lineage>
</organism>
<dbReference type="Proteomes" id="UP001204376">
    <property type="component" value="Unassembled WGS sequence"/>
</dbReference>
<dbReference type="InterPro" id="IPR015422">
    <property type="entry name" value="PyrdxlP-dep_Trfase_small"/>
</dbReference>
<accession>A0ABT1T2F3</accession>
<proteinExistence type="inferred from homology"/>
<sequence length="418" mass="45508">MTKQKGFTTTLLHADRLRKPEFGALHQPIHTAVTWGFDDVQELVNVFQNKTKGFAYSRQGNPTTAALESKITMMENGLASVSFSTGMAAIMATVFALVKEGSHIIASSYLFGNTRSILQTFTEIGLDISFVDATSVDNIKDAYKPNTCMVLVETIANPATQIADLGAIGDFCEEKGLIYVVDNTMTSPYIFQPVTVKASLVINSLTKYIGGHGNALGGSVTDTGLYNWENYPGIAPVLRTQIKSELLGITQIRKRGLRDGGGTLAPEAAHSISVGAETLALRMERACGNAGALAEYLQAHPLVSKVYYPGLKDHPQHELSKSLFRYHGGLMSFALNDDVDVFAFLNRLQVVIKSSNLGDTRTLAIPVAQTIFFELGAERRAEMGIPEGMIRLSVGIEDREDLLEDFKQALDSVEYSLL</sequence>
<keyword evidence="3" id="KW-0808">Transferase</keyword>
<dbReference type="NCBIfam" id="NF004609">
    <property type="entry name" value="PRK05939.1"/>
    <property type="match status" value="1"/>
</dbReference>
<dbReference type="PANTHER" id="PTHR43797">
    <property type="entry name" value="HOMOCYSTEINE/CYSTEINE SYNTHASE"/>
    <property type="match status" value="1"/>
</dbReference>
<protein>
    <submittedName>
        <fullName evidence="7">Cystathionine gamma-synthase family protein</fullName>
    </submittedName>
</protein>
<dbReference type="EMBL" id="JANHOH010000002">
    <property type="protein sequence ID" value="MCQ6958648.1"/>
    <property type="molecule type" value="Genomic_DNA"/>
</dbReference>
<dbReference type="Pfam" id="PF01053">
    <property type="entry name" value="Cys_Met_Meta_PP"/>
    <property type="match status" value="1"/>
</dbReference>
<dbReference type="InterPro" id="IPR006235">
    <property type="entry name" value="OAc-hSer/O-AcSer_sulfhydrylase"/>
</dbReference>
<keyword evidence="6" id="KW-0812">Transmembrane</keyword>
<dbReference type="PIRSF" id="PIRSF001434">
    <property type="entry name" value="CGS"/>
    <property type="match status" value="1"/>
</dbReference>
<keyword evidence="8" id="KW-1185">Reference proteome</keyword>
<dbReference type="SUPFAM" id="SSF53383">
    <property type="entry name" value="PLP-dependent transferases"/>
    <property type="match status" value="1"/>
</dbReference>
<reference evidence="7 8" key="1">
    <citation type="submission" date="2022-07" db="EMBL/GenBank/DDBJ databases">
        <title>Mucilaginibacter sp. JC4.</title>
        <authorList>
            <person name="Le V."/>
            <person name="Ko S.-R."/>
            <person name="Ahn C.-Y."/>
            <person name="Oh H.-M."/>
        </authorList>
    </citation>
    <scope>NUCLEOTIDE SEQUENCE [LARGE SCALE GENOMIC DNA]</scope>
    <source>
        <strain evidence="7 8">JC4</strain>
    </source>
</reference>
<gene>
    <name evidence="7" type="ORF">NPE20_11795</name>
</gene>
<dbReference type="InterPro" id="IPR000277">
    <property type="entry name" value="Cys/Met-Metab_PyrdxlP-dep_enz"/>
</dbReference>
<dbReference type="PANTHER" id="PTHR43797:SF2">
    <property type="entry name" value="HOMOCYSTEINE_CYSTEINE SYNTHASE"/>
    <property type="match status" value="1"/>
</dbReference>
<comment type="cofactor">
    <cofactor evidence="1 5">
        <name>pyridoxal 5'-phosphate</name>
        <dbReference type="ChEBI" id="CHEBI:597326"/>
    </cofactor>
</comment>